<dbReference type="Pfam" id="PF01336">
    <property type="entry name" value="tRNA_anti-codon"/>
    <property type="match status" value="1"/>
</dbReference>
<dbReference type="RefSeq" id="XP_002502941.1">
    <property type="nucleotide sequence ID" value="XM_002502895.1"/>
</dbReference>
<dbReference type="CDD" id="cd04478">
    <property type="entry name" value="RPA2_DBD_D"/>
    <property type="match status" value="1"/>
</dbReference>
<dbReference type="InterPro" id="IPR036390">
    <property type="entry name" value="WH_DNA-bd_sf"/>
</dbReference>
<dbReference type="FunCoup" id="C1E8R4">
    <property type="interactions" value="1688"/>
</dbReference>
<dbReference type="AlphaFoldDB" id="C1E8R4"/>
<dbReference type="InterPro" id="IPR014646">
    <property type="entry name" value="Rfa2/RPA32"/>
</dbReference>
<proteinExistence type="inferred from homology"/>
<evidence type="ECO:0000313" key="10">
    <source>
        <dbReference type="Proteomes" id="UP000002009"/>
    </source>
</evidence>
<evidence type="ECO:0008006" key="11">
    <source>
        <dbReference type="Google" id="ProtNLM"/>
    </source>
</evidence>
<dbReference type="GO" id="GO:0005662">
    <property type="term" value="C:DNA replication factor A complex"/>
    <property type="evidence" value="ECO:0007669"/>
    <property type="project" value="TreeGrafter"/>
</dbReference>
<dbReference type="InterPro" id="IPR004365">
    <property type="entry name" value="NA-bd_OB_tRNA"/>
</dbReference>
<dbReference type="Pfam" id="PF08784">
    <property type="entry name" value="RPA_C"/>
    <property type="match status" value="1"/>
</dbReference>
<dbReference type="EMBL" id="CP001327">
    <property type="protein sequence ID" value="ACO64199.1"/>
    <property type="molecule type" value="Genomic_DNA"/>
</dbReference>
<dbReference type="GO" id="GO:0006260">
    <property type="term" value="P:DNA replication"/>
    <property type="evidence" value="ECO:0007669"/>
    <property type="project" value="UniProtKB-KW"/>
</dbReference>
<dbReference type="Gene3D" id="2.40.50.140">
    <property type="entry name" value="Nucleic acid-binding proteins"/>
    <property type="match status" value="1"/>
</dbReference>
<evidence type="ECO:0000256" key="2">
    <source>
        <dbReference type="ARBA" id="ARBA00007815"/>
    </source>
</evidence>
<dbReference type="InterPro" id="IPR036388">
    <property type="entry name" value="WH-like_DNA-bd_sf"/>
</dbReference>
<feature type="compositionally biased region" description="Low complexity" evidence="6">
    <location>
        <begin position="1"/>
        <end position="13"/>
    </location>
</feature>
<dbReference type="InterPro" id="IPR012340">
    <property type="entry name" value="NA-bd_OB-fold"/>
</dbReference>
<evidence type="ECO:0000256" key="5">
    <source>
        <dbReference type="ARBA" id="ARBA00023242"/>
    </source>
</evidence>
<keyword evidence="10" id="KW-1185">Reference proteome</keyword>
<dbReference type="SUPFAM" id="SSF46785">
    <property type="entry name" value="Winged helix' DNA-binding domain"/>
    <property type="match status" value="1"/>
</dbReference>
<dbReference type="PANTHER" id="PTHR13989">
    <property type="entry name" value="REPLICATION PROTEIN A-RELATED"/>
    <property type="match status" value="1"/>
</dbReference>
<dbReference type="OMA" id="RNEGHIY"/>
<organism evidence="9 10">
    <name type="scientific">Micromonas commoda (strain RCC299 / NOUM17 / CCMP2709)</name>
    <name type="common">Picoplanktonic green alga</name>
    <dbReference type="NCBI Taxonomy" id="296587"/>
    <lineage>
        <taxon>Eukaryota</taxon>
        <taxon>Viridiplantae</taxon>
        <taxon>Chlorophyta</taxon>
        <taxon>Mamiellophyceae</taxon>
        <taxon>Mamiellales</taxon>
        <taxon>Mamiellaceae</taxon>
        <taxon>Micromonas</taxon>
    </lineage>
</organism>
<reference evidence="9 10" key="1">
    <citation type="journal article" date="2009" name="Science">
        <title>Green evolution and dynamic adaptations revealed by genomes of the marine picoeukaryotes Micromonas.</title>
        <authorList>
            <person name="Worden A.Z."/>
            <person name="Lee J.H."/>
            <person name="Mock T."/>
            <person name="Rouze P."/>
            <person name="Simmons M.P."/>
            <person name="Aerts A.L."/>
            <person name="Allen A.E."/>
            <person name="Cuvelier M.L."/>
            <person name="Derelle E."/>
            <person name="Everett M.V."/>
            <person name="Foulon E."/>
            <person name="Grimwood J."/>
            <person name="Gundlach H."/>
            <person name="Henrissat B."/>
            <person name="Napoli C."/>
            <person name="McDonald S.M."/>
            <person name="Parker M.S."/>
            <person name="Rombauts S."/>
            <person name="Salamov A."/>
            <person name="Von Dassow P."/>
            <person name="Badger J.H."/>
            <person name="Coutinho P.M."/>
            <person name="Demir E."/>
            <person name="Dubchak I."/>
            <person name="Gentemann C."/>
            <person name="Eikrem W."/>
            <person name="Gready J.E."/>
            <person name="John U."/>
            <person name="Lanier W."/>
            <person name="Lindquist E.A."/>
            <person name="Lucas S."/>
            <person name="Mayer K.F."/>
            <person name="Moreau H."/>
            <person name="Not F."/>
            <person name="Otillar R."/>
            <person name="Panaud O."/>
            <person name="Pangilinan J."/>
            <person name="Paulsen I."/>
            <person name="Piegu B."/>
            <person name="Poliakov A."/>
            <person name="Robbens S."/>
            <person name="Schmutz J."/>
            <person name="Toulza E."/>
            <person name="Wyss T."/>
            <person name="Zelensky A."/>
            <person name="Zhou K."/>
            <person name="Armbrust E.V."/>
            <person name="Bhattacharya D."/>
            <person name="Goodenough U.W."/>
            <person name="Van de Peer Y."/>
            <person name="Grigoriev I.V."/>
        </authorList>
    </citation>
    <scope>NUCLEOTIDE SEQUENCE [LARGE SCALE GENOMIC DNA]</scope>
    <source>
        <strain evidence="10">RCC299 / NOUM17</strain>
    </source>
</reference>
<dbReference type="Gene3D" id="1.10.10.10">
    <property type="entry name" value="Winged helix-like DNA-binding domain superfamily/Winged helix DNA-binding domain"/>
    <property type="match status" value="1"/>
</dbReference>
<dbReference type="GO" id="GO:0000781">
    <property type="term" value="C:chromosome, telomeric region"/>
    <property type="evidence" value="ECO:0007669"/>
    <property type="project" value="TreeGrafter"/>
</dbReference>
<keyword evidence="5" id="KW-0539">Nucleus</keyword>
<protein>
    <recommendedName>
        <fullName evidence="11">Replication protein A C-terminal domain-containing protein</fullName>
    </recommendedName>
</protein>
<dbReference type="GeneID" id="8244586"/>
<dbReference type="PIRSF" id="PIRSF036949">
    <property type="entry name" value="RPA32"/>
    <property type="match status" value="1"/>
</dbReference>
<evidence type="ECO:0000259" key="7">
    <source>
        <dbReference type="Pfam" id="PF01336"/>
    </source>
</evidence>
<evidence type="ECO:0000256" key="1">
    <source>
        <dbReference type="ARBA" id="ARBA00004123"/>
    </source>
</evidence>
<dbReference type="OrthoDB" id="25571at2759"/>
<dbReference type="Proteomes" id="UP000002009">
    <property type="component" value="Chromosome 6"/>
</dbReference>
<gene>
    <name evidence="9" type="ORF">MICPUN_101095</name>
</gene>
<keyword evidence="3" id="KW-0235">DNA replication</keyword>
<evidence type="ECO:0000259" key="8">
    <source>
        <dbReference type="Pfam" id="PF08784"/>
    </source>
</evidence>
<dbReference type="GO" id="GO:0035861">
    <property type="term" value="C:site of double-strand break"/>
    <property type="evidence" value="ECO:0007669"/>
    <property type="project" value="TreeGrafter"/>
</dbReference>
<sequence>MPTPTGATGAATGAAGGRGQGRPDSLVPVTVKMLQTAIAASNVDDGLRVNGEEVHNITLLGKIIEASDTATNQVYTLDDGTGTVIVKQWVDADDADASSRKDELVVGKYARVYGHVKQFGSDTSVVAFSVRPVQDHNEVTYHFLEAVYCNSHNAQRADAKPAAGTAYAAPSSAPASAPAVDPGGSCVDQAKAIFEGPDGRRDEGVKIDVVVQQLNGRFTEAQVREAVEHLVNEGHLYSTIDDDHFKSTNL</sequence>
<dbReference type="GO" id="GO:0006289">
    <property type="term" value="P:nucleotide-excision repair"/>
    <property type="evidence" value="ECO:0007669"/>
    <property type="project" value="TreeGrafter"/>
</dbReference>
<feature type="domain" description="OB" evidence="7">
    <location>
        <begin position="58"/>
        <end position="132"/>
    </location>
</feature>
<feature type="region of interest" description="Disordered" evidence="6">
    <location>
        <begin position="1"/>
        <end position="25"/>
    </location>
</feature>
<dbReference type="KEGG" id="mis:MICPUN_101095"/>
<evidence type="ECO:0000256" key="3">
    <source>
        <dbReference type="ARBA" id="ARBA00022705"/>
    </source>
</evidence>
<evidence type="ECO:0000313" key="9">
    <source>
        <dbReference type="EMBL" id="ACO64199.1"/>
    </source>
</evidence>
<name>C1E8R4_MICCC</name>
<comment type="similarity">
    <text evidence="2">Belongs to the replication factor A protein 2 family.</text>
</comment>
<keyword evidence="4" id="KW-0238">DNA-binding</keyword>
<dbReference type="InParanoid" id="C1E8R4"/>
<evidence type="ECO:0000256" key="4">
    <source>
        <dbReference type="ARBA" id="ARBA00023125"/>
    </source>
</evidence>
<dbReference type="PANTHER" id="PTHR13989:SF16">
    <property type="entry name" value="REPLICATION PROTEIN A2"/>
    <property type="match status" value="1"/>
</dbReference>
<dbReference type="GO" id="GO:0000724">
    <property type="term" value="P:double-strand break repair via homologous recombination"/>
    <property type="evidence" value="ECO:0007669"/>
    <property type="project" value="TreeGrafter"/>
</dbReference>
<dbReference type="FunFam" id="1.10.10.10:FF:000168">
    <property type="entry name" value="Replication protein A 32 kDa subunit"/>
    <property type="match status" value="1"/>
</dbReference>
<comment type="subcellular location">
    <subcellularLocation>
        <location evidence="1">Nucleus</location>
    </subcellularLocation>
</comment>
<dbReference type="eggNOG" id="KOG3108">
    <property type="taxonomic scope" value="Eukaryota"/>
</dbReference>
<evidence type="ECO:0000256" key="6">
    <source>
        <dbReference type="SAM" id="MobiDB-lite"/>
    </source>
</evidence>
<dbReference type="InterPro" id="IPR040260">
    <property type="entry name" value="RFA2-like"/>
</dbReference>
<feature type="domain" description="Replication protein A C-terminal" evidence="8">
    <location>
        <begin position="200"/>
        <end position="243"/>
    </location>
</feature>
<dbReference type="STRING" id="296587.C1E8R4"/>
<accession>C1E8R4</accession>
<dbReference type="GO" id="GO:0003697">
    <property type="term" value="F:single-stranded DNA binding"/>
    <property type="evidence" value="ECO:0007669"/>
    <property type="project" value="TreeGrafter"/>
</dbReference>
<dbReference type="InterPro" id="IPR014892">
    <property type="entry name" value="RPA_C"/>
</dbReference>
<dbReference type="SUPFAM" id="SSF50249">
    <property type="entry name" value="Nucleic acid-binding proteins"/>
    <property type="match status" value="1"/>
</dbReference>